<comment type="caution">
    <text evidence="10">The sequence shown here is derived from an EMBL/GenBank/DDBJ whole genome shotgun (WGS) entry which is preliminary data.</text>
</comment>
<dbReference type="FunFam" id="3.10.20.340:FF:000001">
    <property type="entry name" value="Arginine biosynthesis bifunctional protein ArgJ, chloroplastic"/>
    <property type="match status" value="1"/>
</dbReference>
<dbReference type="Gene3D" id="3.10.20.340">
    <property type="entry name" value="ArgJ beta chain, C-terminal domain"/>
    <property type="match status" value="1"/>
</dbReference>
<dbReference type="Gene3D" id="3.60.70.12">
    <property type="entry name" value="L-amino peptidase D-ALA esterase/amidase"/>
    <property type="match status" value="1"/>
</dbReference>
<feature type="chain" id="PRO_5023436465" description="Arginine biosynthesis bifunctional protein ArgJ beta chain" evidence="9">
    <location>
        <begin position="189"/>
        <end position="405"/>
    </location>
</feature>
<comment type="catalytic activity">
    <reaction evidence="9">
        <text>L-glutamate + acetyl-CoA = N-acetyl-L-glutamate + CoA + H(+)</text>
        <dbReference type="Rhea" id="RHEA:24292"/>
        <dbReference type="ChEBI" id="CHEBI:15378"/>
        <dbReference type="ChEBI" id="CHEBI:29985"/>
        <dbReference type="ChEBI" id="CHEBI:44337"/>
        <dbReference type="ChEBI" id="CHEBI:57287"/>
        <dbReference type="ChEBI" id="CHEBI:57288"/>
        <dbReference type="EC" id="2.3.1.1"/>
    </reaction>
</comment>
<evidence type="ECO:0000256" key="8">
    <source>
        <dbReference type="ARBA" id="ARBA00049439"/>
    </source>
</evidence>
<keyword evidence="10" id="KW-0032">Aminotransferase</keyword>
<evidence type="ECO:0000256" key="3">
    <source>
        <dbReference type="ARBA" id="ARBA00022571"/>
    </source>
</evidence>
<dbReference type="GO" id="GO:0005737">
    <property type="term" value="C:cytoplasm"/>
    <property type="evidence" value="ECO:0007669"/>
    <property type="project" value="UniProtKB-SubCell"/>
</dbReference>
<evidence type="ECO:0000256" key="2">
    <source>
        <dbReference type="ARBA" id="ARBA00011475"/>
    </source>
</evidence>
<dbReference type="GO" id="GO:0006526">
    <property type="term" value="P:L-arginine biosynthetic process"/>
    <property type="evidence" value="ECO:0007669"/>
    <property type="project" value="UniProtKB-UniRule"/>
</dbReference>
<feature type="site" description="Involved in the stabilization of negative charge on the oxyanion by the formation of the oxyanion hole" evidence="9">
    <location>
        <position position="120"/>
    </location>
</feature>
<dbReference type="GO" id="GO:0004042">
    <property type="term" value="F:L-glutamate N-acetyltransferase activity"/>
    <property type="evidence" value="ECO:0007669"/>
    <property type="project" value="UniProtKB-UniRule"/>
</dbReference>
<feature type="binding site" evidence="9">
    <location>
        <position position="178"/>
    </location>
    <ligand>
        <name>substrate</name>
    </ligand>
</feature>
<dbReference type="Proteomes" id="UP000027644">
    <property type="component" value="Unassembled WGS sequence"/>
</dbReference>
<evidence type="ECO:0000256" key="5">
    <source>
        <dbReference type="ARBA" id="ARBA00022679"/>
    </source>
</evidence>
<dbReference type="HAMAP" id="MF_01106">
    <property type="entry name" value="ArgJ"/>
    <property type="match status" value="1"/>
</dbReference>
<evidence type="ECO:0000313" key="11">
    <source>
        <dbReference type="Proteomes" id="UP000027644"/>
    </source>
</evidence>
<dbReference type="GO" id="GO:0006592">
    <property type="term" value="P:ornithine biosynthetic process"/>
    <property type="evidence" value="ECO:0007669"/>
    <property type="project" value="TreeGrafter"/>
</dbReference>
<comment type="pathway">
    <text evidence="9">Amino-acid biosynthesis; L-arginine biosynthesis; L-ornithine and N-acetyl-L-glutamate from L-glutamate and N(2)-acetyl-L-ornithine (cyclic): step 1/1.</text>
</comment>
<evidence type="ECO:0000256" key="9">
    <source>
        <dbReference type="HAMAP-Rule" id="MF_01106"/>
    </source>
</evidence>
<keyword evidence="9" id="KW-0511">Multifunctional enzyme</keyword>
<feature type="binding site" evidence="9">
    <location>
        <position position="400"/>
    </location>
    <ligand>
        <name>substrate</name>
    </ligand>
</feature>
<protein>
    <recommendedName>
        <fullName evidence="9">Arginine biosynthesis bifunctional protein ArgJ</fullName>
    </recommendedName>
    <domain>
        <recommendedName>
            <fullName evidence="9">Glutamate N-acetyltransferase</fullName>
            <ecNumber evidence="9">2.3.1.35</ecNumber>
        </recommendedName>
        <alternativeName>
            <fullName evidence="9">Ornithine acetyltransferase</fullName>
            <shortName evidence="9">OATase</shortName>
        </alternativeName>
        <alternativeName>
            <fullName evidence="9">Ornithine transacetylase</fullName>
        </alternativeName>
    </domain>
    <domain>
        <recommendedName>
            <fullName evidence="9">Amino-acid acetyltransferase</fullName>
            <ecNumber evidence="9">2.3.1.1</ecNumber>
        </recommendedName>
        <alternativeName>
            <fullName evidence="9">N-acetylglutamate synthase</fullName>
            <shortName evidence="9">AGSase</shortName>
        </alternativeName>
    </domain>
    <component>
        <recommendedName>
            <fullName evidence="9">Arginine biosynthesis bifunctional protein ArgJ alpha chain</fullName>
        </recommendedName>
    </component>
    <component>
        <recommendedName>
            <fullName evidence="9">Arginine biosynthesis bifunctional protein ArgJ beta chain</fullName>
        </recommendedName>
    </component>
</protein>
<dbReference type="EMBL" id="AVQL01000384">
    <property type="protein sequence ID" value="KEQ01615.1"/>
    <property type="molecule type" value="Genomic_DNA"/>
</dbReference>
<dbReference type="FunFam" id="3.60.70.12:FF:000001">
    <property type="entry name" value="Arginine biosynthesis bifunctional protein ArgJ, chloroplastic"/>
    <property type="match status" value="1"/>
</dbReference>
<feature type="chain" id="PRO_5023436464" description="Arginine biosynthesis bifunctional protein ArgJ alpha chain" evidence="9">
    <location>
        <begin position="1"/>
        <end position="188"/>
    </location>
</feature>
<feature type="site" description="Cleavage; by autolysis" evidence="9">
    <location>
        <begin position="188"/>
        <end position="189"/>
    </location>
</feature>
<feature type="binding site" evidence="9">
    <location>
        <position position="276"/>
    </location>
    <ligand>
        <name>substrate</name>
    </ligand>
</feature>
<keyword evidence="7 9" id="KW-0012">Acyltransferase</keyword>
<evidence type="ECO:0000256" key="7">
    <source>
        <dbReference type="ARBA" id="ARBA00023315"/>
    </source>
</evidence>
<dbReference type="EC" id="2.3.1.1" evidence="9"/>
<dbReference type="GO" id="GO:0004358">
    <property type="term" value="F:L-glutamate N-acetyltransferase activity, acting on acetyl-L-ornithine as donor"/>
    <property type="evidence" value="ECO:0007669"/>
    <property type="project" value="UniProtKB-UniRule"/>
</dbReference>
<evidence type="ECO:0000256" key="4">
    <source>
        <dbReference type="ARBA" id="ARBA00022605"/>
    </source>
</evidence>
<proteinExistence type="inferred from homology"/>
<dbReference type="Pfam" id="PF01960">
    <property type="entry name" value="ArgJ"/>
    <property type="match status" value="1"/>
</dbReference>
<sequence length="405" mass="42673">MAVNLSVPGDEQILAIDGVQVFVGQAGIKKPEHDDLTLIVLNGINSIGAVFTQNRFCAAPVQIAKQHLATDAGVRALVINTGNANAGTGKQGLDDAQLICDKVAQQIGCSASEVLPFSTGVILEPLPVDKIVAALPKVKVVHWPRAAAAIMTTDTVPKMASRTVYIDGHKVRFTGIAKGSGMIHPNMATMLGFVFTDADIAQPLLQQMVAEVAATSFNAITVDGDTSTNDSFVVVATGKSQLGRIESVAGKDYLAVKTVLADLALELAQAIVRDGEGATKFITIDVRNALTEAEARQVGYAVARSPLVKTAFYASDPNLGRILCAIGYAGIADLNVAAIKVYLGKVLVAENGGRAASYTEEAGQQVMAQNEITVTIDLARAEARAKIYTCDLSREYVTINADYRS</sequence>
<keyword evidence="3 9" id="KW-0055">Arginine biosynthesis</keyword>
<comment type="similarity">
    <text evidence="1 9">Belongs to the ArgJ family.</text>
</comment>
<evidence type="ECO:0000256" key="6">
    <source>
        <dbReference type="ARBA" id="ARBA00022813"/>
    </source>
</evidence>
<dbReference type="PANTHER" id="PTHR23100:SF0">
    <property type="entry name" value="ARGININE BIOSYNTHESIS BIFUNCTIONAL PROTEIN ARGJ, MITOCHONDRIAL"/>
    <property type="match status" value="1"/>
</dbReference>
<comment type="subcellular location">
    <subcellularLocation>
        <location evidence="9">Cytoplasm</location>
    </subcellularLocation>
</comment>
<comment type="subunit">
    <text evidence="2 9">Heterotetramer of two alpha and two beta chains.</text>
</comment>
<dbReference type="EC" id="2.3.1.35" evidence="9"/>
<dbReference type="InterPro" id="IPR016117">
    <property type="entry name" value="ArgJ-like_dom_sf"/>
</dbReference>
<keyword evidence="9" id="KW-0963">Cytoplasm</keyword>
<keyword evidence="6 9" id="KW-0068">Autocatalytic cleavage</keyword>
<keyword evidence="4 9" id="KW-0028">Amino-acid biosynthesis</keyword>
<comment type="catalytic activity">
    <reaction evidence="8 9">
        <text>N(2)-acetyl-L-ornithine + L-glutamate = N-acetyl-L-glutamate + L-ornithine</text>
        <dbReference type="Rhea" id="RHEA:15349"/>
        <dbReference type="ChEBI" id="CHEBI:29985"/>
        <dbReference type="ChEBI" id="CHEBI:44337"/>
        <dbReference type="ChEBI" id="CHEBI:46911"/>
        <dbReference type="ChEBI" id="CHEBI:57805"/>
        <dbReference type="EC" id="2.3.1.35"/>
    </reaction>
</comment>
<gene>
    <name evidence="9" type="primary">argJ</name>
    <name evidence="10" type="ORF">SASC598J21_006110</name>
</gene>
<comment type="pathway">
    <text evidence="9">Amino-acid biosynthesis; L-arginine biosynthesis; N(2)-acetyl-L-ornithine from L-glutamate: step 1/4.</text>
</comment>
<dbReference type="NCBIfam" id="NF003802">
    <property type="entry name" value="PRK05388.1"/>
    <property type="match status" value="1"/>
</dbReference>
<feature type="binding site" evidence="9">
    <location>
        <position position="152"/>
    </location>
    <ligand>
        <name>substrate</name>
    </ligand>
</feature>
<feature type="binding site" evidence="9">
    <location>
        <position position="189"/>
    </location>
    <ligand>
        <name>substrate</name>
    </ligand>
</feature>
<name>A0A074VGM1_9NEIS</name>
<dbReference type="NCBIfam" id="TIGR00120">
    <property type="entry name" value="ArgJ"/>
    <property type="match status" value="1"/>
</dbReference>
<dbReference type="UniPathway" id="UPA00068">
    <property type="reaction ID" value="UER00106"/>
</dbReference>
<evidence type="ECO:0000256" key="1">
    <source>
        <dbReference type="ARBA" id="ARBA00006774"/>
    </source>
</evidence>
<keyword evidence="5 9" id="KW-0808">Transferase</keyword>
<dbReference type="InterPro" id="IPR042195">
    <property type="entry name" value="ArgJ_beta_C"/>
</dbReference>
<organism evidence="10 11">
    <name type="scientific">Snodgrassella alvi SCGC AB-598-J21</name>
    <dbReference type="NCBI Taxonomy" id="1385367"/>
    <lineage>
        <taxon>Bacteria</taxon>
        <taxon>Pseudomonadati</taxon>
        <taxon>Pseudomonadota</taxon>
        <taxon>Betaproteobacteria</taxon>
        <taxon>Neisseriales</taxon>
        <taxon>Neisseriaceae</taxon>
        <taxon>Snodgrassella</taxon>
    </lineage>
</organism>
<dbReference type="CDD" id="cd02152">
    <property type="entry name" value="OAT"/>
    <property type="match status" value="1"/>
</dbReference>
<feature type="active site" description="Nucleophile" evidence="9">
    <location>
        <position position="189"/>
    </location>
</feature>
<dbReference type="AlphaFoldDB" id="A0A074VGM1"/>
<reference evidence="10 11" key="1">
    <citation type="journal article" date="2014" name="PLoS Genet.">
        <title>Hidden diversity in honey bee gut symbionts detected by single-cell genomics.</title>
        <authorList>
            <person name="Engel P."/>
            <person name="Stepanauskas R."/>
            <person name="Moran N."/>
        </authorList>
    </citation>
    <scope>NUCLEOTIDE SEQUENCE [LARGE SCALE GENOMIC DNA]</scope>
    <source>
        <strain evidence="10 11">SCGC AB-598-J21</strain>
    </source>
</reference>
<comment type="function">
    <text evidence="9">Catalyzes two activities which are involved in the cyclic version of arginine biosynthesis: the synthesis of N-acetylglutamate from glutamate and acetyl-CoA as the acetyl donor, and of ornithine by transacetylation between N(2)-acetylornithine and glutamate.</text>
</comment>
<dbReference type="InterPro" id="IPR002813">
    <property type="entry name" value="Arg_biosynth_ArgJ"/>
</dbReference>
<feature type="site" description="Involved in the stabilization of negative charge on the oxyanion by the formation of the oxyanion hole" evidence="9">
    <location>
        <position position="119"/>
    </location>
</feature>
<dbReference type="SUPFAM" id="SSF56266">
    <property type="entry name" value="DmpA/ArgJ-like"/>
    <property type="match status" value="1"/>
</dbReference>
<feature type="binding site" evidence="9">
    <location>
        <position position="405"/>
    </location>
    <ligand>
        <name>substrate</name>
    </ligand>
</feature>
<dbReference type="GO" id="GO:0008483">
    <property type="term" value="F:transaminase activity"/>
    <property type="evidence" value="ECO:0007669"/>
    <property type="project" value="UniProtKB-KW"/>
</dbReference>
<dbReference type="PANTHER" id="PTHR23100">
    <property type="entry name" value="ARGININE BIOSYNTHESIS BIFUNCTIONAL PROTEIN ARGJ"/>
    <property type="match status" value="1"/>
</dbReference>
<evidence type="ECO:0000313" key="10">
    <source>
        <dbReference type="EMBL" id="KEQ01615.1"/>
    </source>
</evidence>
<accession>A0A074VGM1</accession>